<dbReference type="Proteomes" id="UP000186601">
    <property type="component" value="Unassembled WGS sequence"/>
</dbReference>
<gene>
    <name evidence="1" type="ORF">PHLCEN_2v11142</name>
</gene>
<reference evidence="1 2" key="1">
    <citation type="submission" date="2018-02" db="EMBL/GenBank/DDBJ databases">
        <title>Genome sequence of the basidiomycete white-rot fungus Phlebia centrifuga.</title>
        <authorList>
            <person name="Granchi Z."/>
            <person name="Peng M."/>
            <person name="de Vries R.P."/>
            <person name="Hilden K."/>
            <person name="Makela M.R."/>
            <person name="Grigoriev I."/>
            <person name="Riley R."/>
        </authorList>
    </citation>
    <scope>NUCLEOTIDE SEQUENCE [LARGE SCALE GENOMIC DNA]</scope>
    <source>
        <strain evidence="1 2">FBCC195</strain>
    </source>
</reference>
<accession>A0A2R6NLB3</accession>
<comment type="caution">
    <text evidence="1">The sequence shown here is derived from an EMBL/GenBank/DDBJ whole genome shotgun (WGS) entry which is preliminary data.</text>
</comment>
<proteinExistence type="predicted"/>
<keyword evidence="2" id="KW-1185">Reference proteome</keyword>
<evidence type="ECO:0000313" key="2">
    <source>
        <dbReference type="Proteomes" id="UP000186601"/>
    </source>
</evidence>
<dbReference type="OrthoDB" id="3265020at2759"/>
<organism evidence="1 2">
    <name type="scientific">Hermanssonia centrifuga</name>
    <dbReference type="NCBI Taxonomy" id="98765"/>
    <lineage>
        <taxon>Eukaryota</taxon>
        <taxon>Fungi</taxon>
        <taxon>Dikarya</taxon>
        <taxon>Basidiomycota</taxon>
        <taxon>Agaricomycotina</taxon>
        <taxon>Agaricomycetes</taxon>
        <taxon>Polyporales</taxon>
        <taxon>Meruliaceae</taxon>
        <taxon>Hermanssonia</taxon>
    </lineage>
</organism>
<evidence type="ECO:0000313" key="1">
    <source>
        <dbReference type="EMBL" id="PSR73038.1"/>
    </source>
</evidence>
<protein>
    <submittedName>
        <fullName evidence="1">Uncharacterized protein</fullName>
    </submittedName>
</protein>
<dbReference type="AlphaFoldDB" id="A0A2R6NLB3"/>
<dbReference type="EMBL" id="MLYV02001119">
    <property type="protein sequence ID" value="PSR73038.1"/>
    <property type="molecule type" value="Genomic_DNA"/>
</dbReference>
<sequence length="61" mass="6737">MSSHHYIRFAANPPCTDALTLRKTIQDALLQSFGLTSANTYVDVLWVADDGTEVVVRLNTV</sequence>
<name>A0A2R6NLB3_9APHY</name>